<gene>
    <name evidence="2" type="ORF">J2792_002796</name>
</gene>
<keyword evidence="2" id="KW-0645">Protease</keyword>
<evidence type="ECO:0000313" key="2">
    <source>
        <dbReference type="EMBL" id="MDR6511913.1"/>
    </source>
</evidence>
<name>A0ABU1MNJ7_9SPHN</name>
<protein>
    <submittedName>
        <fullName evidence="2">Type IV secretory pathway protease TraF</fullName>
    </submittedName>
</protein>
<dbReference type="GO" id="GO:0008233">
    <property type="term" value="F:peptidase activity"/>
    <property type="evidence" value="ECO:0007669"/>
    <property type="project" value="UniProtKB-KW"/>
</dbReference>
<dbReference type="EMBL" id="JAVDRD010000007">
    <property type="protein sequence ID" value="MDR6511913.1"/>
    <property type="molecule type" value="Genomic_DNA"/>
</dbReference>
<reference evidence="2 3" key="1">
    <citation type="submission" date="2023-07" db="EMBL/GenBank/DDBJ databases">
        <title>Sorghum-associated microbial communities from plants grown in Nebraska, USA.</title>
        <authorList>
            <person name="Schachtman D."/>
        </authorList>
    </citation>
    <scope>NUCLEOTIDE SEQUENCE [LARGE SCALE GENOMIC DNA]</scope>
    <source>
        <strain evidence="2 3">DS1027</strain>
    </source>
</reference>
<organism evidence="2 3">
    <name type="scientific">Novosphingobium capsulatum</name>
    <dbReference type="NCBI Taxonomy" id="13688"/>
    <lineage>
        <taxon>Bacteria</taxon>
        <taxon>Pseudomonadati</taxon>
        <taxon>Pseudomonadota</taxon>
        <taxon>Alphaproteobacteria</taxon>
        <taxon>Sphingomonadales</taxon>
        <taxon>Sphingomonadaceae</taxon>
        <taxon>Novosphingobium</taxon>
    </lineage>
</organism>
<dbReference type="Pfam" id="PF10502">
    <property type="entry name" value="Peptidase_S26"/>
    <property type="match status" value="1"/>
</dbReference>
<accession>A0ABU1MNJ7</accession>
<evidence type="ECO:0000313" key="3">
    <source>
        <dbReference type="Proteomes" id="UP001184150"/>
    </source>
</evidence>
<keyword evidence="3" id="KW-1185">Reference proteome</keyword>
<proteinExistence type="predicted"/>
<comment type="caution">
    <text evidence="2">The sequence shown here is derived from an EMBL/GenBank/DDBJ whole genome shotgun (WGS) entry which is preliminary data.</text>
</comment>
<dbReference type="Proteomes" id="UP001184150">
    <property type="component" value="Unassembled WGS sequence"/>
</dbReference>
<sequence length="193" mass="20854">MNGRALLAMELAVAALVVPAVLPVRPRLVWNASPSVPTGLYWIAPAARLVPGQRLAVRMPEPWAALMDRRGYLPAGVALIKPLAAGAGTRACRFGQRVTLAGRLVAVARLRDRAGRALPVWSGCIRLAPDQLFLLAPARADSVDSRYFGAVPRRAVLGVAHPVWTDERGTGHRVWFAASRPQLRSSALPRLRP</sequence>
<dbReference type="InterPro" id="IPR036286">
    <property type="entry name" value="LexA/Signal_pep-like_sf"/>
</dbReference>
<dbReference type="InterPro" id="IPR019533">
    <property type="entry name" value="Peptidase_S26"/>
</dbReference>
<dbReference type="RefSeq" id="WP_169050095.1">
    <property type="nucleotide sequence ID" value="NZ_JAVDRD010000007.1"/>
</dbReference>
<feature type="domain" description="Peptidase S26" evidence="1">
    <location>
        <begin position="8"/>
        <end position="164"/>
    </location>
</feature>
<dbReference type="Gene3D" id="2.10.109.10">
    <property type="entry name" value="Umud Fragment, subunit A"/>
    <property type="match status" value="1"/>
</dbReference>
<dbReference type="GO" id="GO:0006508">
    <property type="term" value="P:proteolysis"/>
    <property type="evidence" value="ECO:0007669"/>
    <property type="project" value="UniProtKB-KW"/>
</dbReference>
<evidence type="ECO:0000259" key="1">
    <source>
        <dbReference type="Pfam" id="PF10502"/>
    </source>
</evidence>
<keyword evidence="2" id="KW-0378">Hydrolase</keyword>
<dbReference type="SUPFAM" id="SSF51306">
    <property type="entry name" value="LexA/Signal peptidase"/>
    <property type="match status" value="1"/>
</dbReference>